<dbReference type="EMBL" id="CP041235">
    <property type="protein sequence ID" value="QOP42863.1"/>
    <property type="molecule type" value="Genomic_DNA"/>
</dbReference>
<evidence type="ECO:0000313" key="1">
    <source>
        <dbReference type="EMBL" id="QOP42863.1"/>
    </source>
</evidence>
<evidence type="ECO:0000313" key="2">
    <source>
        <dbReference type="Proteomes" id="UP000593719"/>
    </source>
</evidence>
<proteinExistence type="predicted"/>
<dbReference type="AlphaFoldDB" id="A0A7M1AZJ4"/>
<gene>
    <name evidence="1" type="ORF">FJR45_02410</name>
</gene>
<dbReference type="RefSeq" id="WP_193151187.1">
    <property type="nucleotide sequence ID" value="NZ_CP041235.1"/>
</dbReference>
<protein>
    <submittedName>
        <fullName evidence="1">Uncharacterized protein</fullName>
    </submittedName>
</protein>
<dbReference type="Proteomes" id="UP000593719">
    <property type="component" value="Chromosome"/>
</dbReference>
<accession>A0A7M1AZJ4</accession>
<reference evidence="1 2" key="1">
    <citation type="submission" date="2019-06" db="EMBL/GenBank/DDBJ databases">
        <title>Sulfurimonas gotlandica sp. nov., a chemoautotrophic and psychrotolerant epsilonproteobacterium isolated from a pelagic redoxcline, and an emended description of the genus Sulfurimonas.</title>
        <authorList>
            <person name="Wang S."/>
            <person name="Jiang L."/>
            <person name="Shao Z."/>
        </authorList>
    </citation>
    <scope>NUCLEOTIDE SEQUENCE [LARGE SCALE GENOMIC DNA]</scope>
    <source>
        <strain evidence="1 2">S2-6</strain>
    </source>
</reference>
<name>A0A7M1AZJ4_9BACT</name>
<organism evidence="1 2">
    <name type="scientific">Sulfurimonas sediminis</name>
    <dbReference type="NCBI Taxonomy" id="2590020"/>
    <lineage>
        <taxon>Bacteria</taxon>
        <taxon>Pseudomonadati</taxon>
        <taxon>Campylobacterota</taxon>
        <taxon>Epsilonproteobacteria</taxon>
        <taxon>Campylobacterales</taxon>
        <taxon>Sulfurimonadaceae</taxon>
        <taxon>Sulfurimonas</taxon>
    </lineage>
</organism>
<keyword evidence="2" id="KW-1185">Reference proteome</keyword>
<sequence length="121" mass="14088">MKKVMAWSQEFLSELLDTFEYKIFHLNSSAPVKVSDIASKRFLFYSLEKGITLQSYVLAKEFTQYEGLAAWEVQNSSNILVQNDEDGGSLYFYVNENSQEYKWITARLKDFSLDEVPFSIK</sequence>
<dbReference type="KEGG" id="ssei:FJR45_02410"/>